<feature type="compositionally biased region" description="Basic and acidic residues" evidence="3">
    <location>
        <begin position="254"/>
        <end position="277"/>
    </location>
</feature>
<evidence type="ECO:0000256" key="3">
    <source>
        <dbReference type="SAM" id="MobiDB-lite"/>
    </source>
</evidence>
<dbReference type="InterPro" id="IPR001611">
    <property type="entry name" value="Leu-rich_rpt"/>
</dbReference>
<feature type="compositionally biased region" description="Basic and acidic residues" evidence="3">
    <location>
        <begin position="512"/>
        <end position="525"/>
    </location>
</feature>
<feature type="region of interest" description="Disordered" evidence="3">
    <location>
        <begin position="165"/>
        <end position="212"/>
    </location>
</feature>
<organism evidence="5 6">
    <name type="scientific">Ooceraea biroi</name>
    <name type="common">Clonal raider ant</name>
    <name type="synonym">Cerapachys biroi</name>
    <dbReference type="NCBI Taxonomy" id="2015173"/>
    <lineage>
        <taxon>Eukaryota</taxon>
        <taxon>Metazoa</taxon>
        <taxon>Ecdysozoa</taxon>
        <taxon>Arthropoda</taxon>
        <taxon>Hexapoda</taxon>
        <taxon>Insecta</taxon>
        <taxon>Pterygota</taxon>
        <taxon>Neoptera</taxon>
        <taxon>Endopterygota</taxon>
        <taxon>Hymenoptera</taxon>
        <taxon>Apocrita</taxon>
        <taxon>Aculeata</taxon>
        <taxon>Formicoidea</taxon>
        <taxon>Formicidae</taxon>
        <taxon>Dorylinae</taxon>
        <taxon>Ooceraea</taxon>
    </lineage>
</organism>
<keyword evidence="1" id="KW-0433">Leucine-rich repeat</keyword>
<evidence type="ECO:0000256" key="1">
    <source>
        <dbReference type="ARBA" id="ARBA00022614"/>
    </source>
</evidence>
<dbReference type="Proteomes" id="UP000053097">
    <property type="component" value="Unassembled WGS sequence"/>
</dbReference>
<dbReference type="SMART" id="SM00446">
    <property type="entry name" value="LRRcap"/>
    <property type="match status" value="1"/>
</dbReference>
<gene>
    <name evidence="5" type="ORF">X777_15344</name>
</gene>
<feature type="domain" description="U2A'/phosphoprotein 32 family A C-terminal" evidence="4">
    <location>
        <begin position="103"/>
        <end position="121"/>
    </location>
</feature>
<accession>A0A026VVS9</accession>
<dbReference type="PANTHER" id="PTHR18849">
    <property type="entry name" value="LEUCINE RICH REPEAT PROTEIN"/>
    <property type="match status" value="1"/>
</dbReference>
<evidence type="ECO:0000259" key="4">
    <source>
        <dbReference type="SMART" id="SM00446"/>
    </source>
</evidence>
<dbReference type="InterPro" id="IPR003603">
    <property type="entry name" value="U2A'_phosphoprotein32A_C"/>
</dbReference>
<dbReference type="GO" id="GO:0097733">
    <property type="term" value="C:photoreceptor cell cilium"/>
    <property type="evidence" value="ECO:0007669"/>
    <property type="project" value="UniProtKB-ARBA"/>
</dbReference>
<feature type="compositionally biased region" description="Basic and acidic residues" evidence="3">
    <location>
        <begin position="183"/>
        <end position="201"/>
    </location>
</feature>
<dbReference type="GO" id="GO:0036064">
    <property type="term" value="C:ciliary basal body"/>
    <property type="evidence" value="ECO:0007669"/>
    <property type="project" value="UniProtKB-ARBA"/>
</dbReference>
<dbReference type="OrthoDB" id="1517790at2759"/>
<feature type="region of interest" description="Disordered" evidence="3">
    <location>
        <begin position="225"/>
        <end position="320"/>
    </location>
</feature>
<dbReference type="GO" id="GO:0007010">
    <property type="term" value="P:cytoskeleton organization"/>
    <property type="evidence" value="ECO:0007669"/>
    <property type="project" value="TreeGrafter"/>
</dbReference>
<evidence type="ECO:0000313" key="5">
    <source>
        <dbReference type="EMBL" id="EZA47596.1"/>
    </source>
</evidence>
<dbReference type="InterPro" id="IPR032675">
    <property type="entry name" value="LRR_dom_sf"/>
</dbReference>
<name>A0A026VVS9_OOCBI</name>
<proteinExistence type="predicted"/>
<dbReference type="EMBL" id="KK107796">
    <property type="protein sequence ID" value="EZA47596.1"/>
    <property type="molecule type" value="Genomic_DNA"/>
</dbReference>
<reference evidence="5 6" key="1">
    <citation type="journal article" date="2014" name="Curr. Biol.">
        <title>The genome of the clonal raider ant Cerapachys biroi.</title>
        <authorList>
            <person name="Oxley P.R."/>
            <person name="Ji L."/>
            <person name="Fetter-Pruneda I."/>
            <person name="McKenzie S.K."/>
            <person name="Li C."/>
            <person name="Hu H."/>
            <person name="Zhang G."/>
            <person name="Kronauer D.J."/>
        </authorList>
    </citation>
    <scope>NUCLEOTIDE SEQUENCE [LARGE SCALE GENOMIC DNA]</scope>
</reference>
<dbReference type="PROSITE" id="PS51450">
    <property type="entry name" value="LRR"/>
    <property type="match status" value="1"/>
</dbReference>
<feature type="compositionally biased region" description="Polar residues" evidence="3">
    <location>
        <begin position="243"/>
        <end position="253"/>
    </location>
</feature>
<dbReference type="AlphaFoldDB" id="A0A026VVS9"/>
<protein>
    <recommendedName>
        <fullName evidence="4">U2A'/phosphoprotein 32 family A C-terminal domain-containing protein</fullName>
    </recommendedName>
</protein>
<feature type="compositionally biased region" description="Low complexity" evidence="3">
    <location>
        <begin position="202"/>
        <end position="212"/>
    </location>
</feature>
<dbReference type="Pfam" id="PF14580">
    <property type="entry name" value="LRR_9"/>
    <property type="match status" value="1"/>
</dbReference>
<dbReference type="OMA" id="PCAEKEG"/>
<feature type="region of interest" description="Disordered" evidence="3">
    <location>
        <begin position="485"/>
        <end position="532"/>
    </location>
</feature>
<feature type="compositionally biased region" description="Basic and acidic residues" evidence="3">
    <location>
        <begin position="305"/>
        <end position="320"/>
    </location>
</feature>
<dbReference type="SUPFAM" id="SSF52058">
    <property type="entry name" value="L domain-like"/>
    <property type="match status" value="1"/>
</dbReference>
<dbReference type="Gene3D" id="3.80.10.10">
    <property type="entry name" value="Ribonuclease Inhibitor"/>
    <property type="match status" value="1"/>
</dbReference>
<evidence type="ECO:0000256" key="2">
    <source>
        <dbReference type="ARBA" id="ARBA00022737"/>
    </source>
</evidence>
<evidence type="ECO:0000313" key="6">
    <source>
        <dbReference type="Proteomes" id="UP000053097"/>
    </source>
</evidence>
<feature type="compositionally biased region" description="Basic and acidic residues" evidence="3">
    <location>
        <begin position="230"/>
        <end position="242"/>
    </location>
</feature>
<sequence length="579" mass="66577">MVKLTEEMVVARTRVSDFSAVTKLNCWGTELTDVSILRKMKNVEVLSLSINNINTLADFQYCHKLQDLFIRRNNIKDLNEVCYLQGLPNLRNLWLGENPCAEKEGYRLAVLRALPNLQKLDDKVVTPEEIQAAMTIGRPLIHPLEMDASPQSDAVTPEDIAIEYIEETETERPRRYSSSSDQRSFDETQHTHEEYDPDRRNANYSASSSHHYSQNNQYAYELQNGQSKNQSKDDAMRTESRSNNETTATNSLEMSKDYDDRPVVQRHNGDYDERRAYSEYGGNEVSQRMYTPTSQRAQYAVNEPADDRRNDRNSYNYDERTRLEYEDSPQPQTLQARRMPVHNEKLEREDASQVPGWVRHSEKDKYRTQFHYHRRPVTRNSNILSAVLCLVKELDYPSLEVVEMAGTVALSHIGSVSSVPSPEFSDSLDSTITNQCTDNDGNYNSDEHRVLERQLSDENNDKCHVRRSECAEKICSTHPKTVSIDPSPKSFGNNQSVHKIRDTTLDNSPSRNYEERKSSDIRRVASSDSIPRGNNLILSQGCRVLSQDYVRRSKSADVRNTTTPLRYIQSAKGTWTYNL</sequence>
<feature type="compositionally biased region" description="Polar residues" evidence="3">
    <location>
        <begin position="284"/>
        <end position="297"/>
    </location>
</feature>
<keyword evidence="2" id="KW-0677">Repeat</keyword>
<keyword evidence="6" id="KW-1185">Reference proteome</keyword>
<dbReference type="PANTHER" id="PTHR18849:SF0">
    <property type="entry name" value="CILIA- AND FLAGELLA-ASSOCIATED PROTEIN 410-RELATED"/>
    <property type="match status" value="1"/>
</dbReference>
<dbReference type="FunFam" id="3.80.10.10:FF:000094">
    <property type="entry name" value="protein C21orf2 isoform X1"/>
    <property type="match status" value="1"/>
</dbReference>